<gene>
    <name evidence="2" type="ORF">CH371_19640</name>
</gene>
<sequence>MLDPKREKTRELIQTLSRDISAKGHLNSKILFLSWTGLLVSGIILGYAVSLARHQSVFPGWWPEPTLILAWGLLTAILLTKSAYPEEGSAWLFWGAGASVFVWIGFHTVGFVNEFQIEHVHIGFCPLVLVSCTILFGGLSWILLGRMASARPGLSAFLFLSLLFAGSNLALKFICPVQSAPHIFLSHVLASLGWILLLWIPVRKKFSW</sequence>
<keyword evidence="1" id="KW-0472">Membrane</keyword>
<evidence type="ECO:0000313" key="3">
    <source>
        <dbReference type="Proteomes" id="UP000231912"/>
    </source>
</evidence>
<accession>A0A2M9Z752</accession>
<feature type="transmembrane region" description="Helical" evidence="1">
    <location>
        <begin position="61"/>
        <end position="79"/>
    </location>
</feature>
<proteinExistence type="predicted"/>
<name>A0A2M9Z752_9LEPT</name>
<feature type="transmembrane region" description="Helical" evidence="1">
    <location>
        <begin position="30"/>
        <end position="49"/>
    </location>
</feature>
<dbReference type="Proteomes" id="UP000231912">
    <property type="component" value="Unassembled WGS sequence"/>
</dbReference>
<feature type="transmembrane region" description="Helical" evidence="1">
    <location>
        <begin position="121"/>
        <end position="144"/>
    </location>
</feature>
<evidence type="ECO:0000313" key="2">
    <source>
        <dbReference type="EMBL" id="PJZ64152.1"/>
    </source>
</evidence>
<keyword evidence="1" id="KW-1133">Transmembrane helix</keyword>
<feature type="transmembrane region" description="Helical" evidence="1">
    <location>
        <begin position="91"/>
        <end position="109"/>
    </location>
</feature>
<protein>
    <submittedName>
        <fullName evidence="2">DUF1109 domain-containing protein</fullName>
    </submittedName>
</protein>
<dbReference type="RefSeq" id="WP_100760372.1">
    <property type="nucleotide sequence ID" value="NZ_NPDT01000012.1"/>
</dbReference>
<evidence type="ECO:0000256" key="1">
    <source>
        <dbReference type="SAM" id="Phobius"/>
    </source>
</evidence>
<comment type="caution">
    <text evidence="2">The sequence shown here is derived from an EMBL/GenBank/DDBJ whole genome shotgun (WGS) entry which is preliminary data.</text>
</comment>
<dbReference type="EMBL" id="NPDT01000012">
    <property type="protein sequence ID" value="PJZ64152.1"/>
    <property type="molecule type" value="Genomic_DNA"/>
</dbReference>
<reference evidence="2 3" key="1">
    <citation type="submission" date="2017-07" db="EMBL/GenBank/DDBJ databases">
        <title>Leptospira spp. isolated from tropical soils.</title>
        <authorList>
            <person name="Thibeaux R."/>
            <person name="Iraola G."/>
            <person name="Ferres I."/>
            <person name="Bierque E."/>
            <person name="Girault D."/>
            <person name="Soupe-Gilbert M.-E."/>
            <person name="Picardeau M."/>
            <person name="Goarant C."/>
        </authorList>
    </citation>
    <scope>NUCLEOTIDE SEQUENCE [LARGE SCALE GENOMIC DNA]</scope>
    <source>
        <strain evidence="2 3">FH2-C-A2</strain>
    </source>
</reference>
<feature type="transmembrane region" description="Helical" evidence="1">
    <location>
        <begin position="180"/>
        <end position="200"/>
    </location>
</feature>
<feature type="transmembrane region" description="Helical" evidence="1">
    <location>
        <begin position="156"/>
        <end position="174"/>
    </location>
</feature>
<dbReference type="AlphaFoldDB" id="A0A2M9Z752"/>
<keyword evidence="1" id="KW-0812">Transmembrane</keyword>
<organism evidence="2 3">
    <name type="scientific">Leptospira wolffii</name>
    <dbReference type="NCBI Taxonomy" id="409998"/>
    <lineage>
        <taxon>Bacteria</taxon>
        <taxon>Pseudomonadati</taxon>
        <taxon>Spirochaetota</taxon>
        <taxon>Spirochaetia</taxon>
        <taxon>Leptospirales</taxon>
        <taxon>Leptospiraceae</taxon>
        <taxon>Leptospira</taxon>
    </lineage>
</organism>